<dbReference type="Gene3D" id="3.90.190.20">
    <property type="entry name" value="Mur ligase, C-terminal domain"/>
    <property type="match status" value="1"/>
</dbReference>
<evidence type="ECO:0000259" key="5">
    <source>
        <dbReference type="Pfam" id="PF08245"/>
    </source>
</evidence>
<feature type="domain" description="Mur ligase central" evidence="5">
    <location>
        <begin position="121"/>
        <end position="294"/>
    </location>
</feature>
<reference evidence="6 7" key="1">
    <citation type="submission" date="2016-02" db="EMBL/GenBank/DDBJ databases">
        <title>Draft genome sequence of the strain BR 10247T Bradyrhizobium neotropicale isolated from nodules of Centrolobium paraense.</title>
        <authorList>
            <person name="Simoes-Araujo J.L."/>
            <person name="Barauna A.C."/>
            <person name="Silva K."/>
            <person name="Zilli J.E."/>
        </authorList>
    </citation>
    <scope>NUCLEOTIDE SEQUENCE [LARGE SCALE GENOMIC DNA]</scope>
    <source>
        <strain evidence="6 7">BR 10247</strain>
    </source>
</reference>
<keyword evidence="3" id="KW-0067">ATP-binding</keyword>
<dbReference type="Gene3D" id="3.40.1190.10">
    <property type="entry name" value="Mur-like, catalytic domain"/>
    <property type="match status" value="1"/>
</dbReference>
<comment type="caution">
    <text evidence="6">The sequence shown here is derived from an EMBL/GenBank/DDBJ whole genome shotgun (WGS) entry which is preliminary data.</text>
</comment>
<evidence type="ECO:0000313" key="7">
    <source>
        <dbReference type="Proteomes" id="UP000077173"/>
    </source>
</evidence>
<name>A0A176ZBU9_9BRAD</name>
<dbReference type="PANTHER" id="PTHR43024">
    <property type="entry name" value="UDP-N-ACETYLMURAMOYL-TRIPEPTIDE--D-ALANYL-D-ALANINE LIGASE"/>
    <property type="match status" value="1"/>
</dbReference>
<dbReference type="Proteomes" id="UP000077173">
    <property type="component" value="Unassembled WGS sequence"/>
</dbReference>
<keyword evidence="1 6" id="KW-0436">Ligase</keyword>
<evidence type="ECO:0000256" key="3">
    <source>
        <dbReference type="ARBA" id="ARBA00022840"/>
    </source>
</evidence>
<dbReference type="SUPFAM" id="SSF63418">
    <property type="entry name" value="MurE/MurF N-terminal domain"/>
    <property type="match status" value="1"/>
</dbReference>
<keyword evidence="2" id="KW-0547">Nucleotide-binding</keyword>
<dbReference type="EMBL" id="LSEF01000037">
    <property type="protein sequence ID" value="OAF18100.1"/>
    <property type="molecule type" value="Genomic_DNA"/>
</dbReference>
<evidence type="ECO:0000256" key="1">
    <source>
        <dbReference type="ARBA" id="ARBA00022598"/>
    </source>
</evidence>
<organism evidence="6 7">
    <name type="scientific">Bradyrhizobium neotropicale</name>
    <dbReference type="NCBI Taxonomy" id="1497615"/>
    <lineage>
        <taxon>Bacteria</taxon>
        <taxon>Pseudomonadati</taxon>
        <taxon>Pseudomonadota</taxon>
        <taxon>Alphaproteobacteria</taxon>
        <taxon>Hyphomicrobiales</taxon>
        <taxon>Nitrobacteraceae</taxon>
        <taxon>Bradyrhizobium</taxon>
    </lineage>
</organism>
<accession>A0A176ZBU9</accession>
<dbReference type="GO" id="GO:0016881">
    <property type="term" value="F:acid-amino acid ligase activity"/>
    <property type="evidence" value="ECO:0007669"/>
    <property type="project" value="InterPro"/>
</dbReference>
<dbReference type="PANTHER" id="PTHR43024:SF1">
    <property type="entry name" value="UDP-N-ACETYLMURAMOYL-TRIPEPTIDE--D-ALANYL-D-ALANINE LIGASE"/>
    <property type="match status" value="1"/>
</dbReference>
<dbReference type="InterPro" id="IPR013221">
    <property type="entry name" value="Mur_ligase_cen"/>
</dbReference>
<dbReference type="SUPFAM" id="SSF53244">
    <property type="entry name" value="MurD-like peptide ligases, peptide-binding domain"/>
    <property type="match status" value="1"/>
</dbReference>
<dbReference type="AlphaFoldDB" id="A0A176ZBU9"/>
<dbReference type="InterPro" id="IPR004101">
    <property type="entry name" value="Mur_ligase_C"/>
</dbReference>
<protein>
    <submittedName>
        <fullName evidence="6">UDP-N-acetylmuramoylalanyl-D-glutamyl-2, 6-diaminopimelate--D-alanyl-D-alanine ligase</fullName>
    </submittedName>
</protein>
<dbReference type="SUPFAM" id="SSF53623">
    <property type="entry name" value="MurD-like peptide ligases, catalytic domain"/>
    <property type="match status" value="1"/>
</dbReference>
<dbReference type="InterPro" id="IPR051046">
    <property type="entry name" value="MurCDEF_CellWall_CoF430Synth"/>
</dbReference>
<evidence type="ECO:0000259" key="4">
    <source>
        <dbReference type="Pfam" id="PF02875"/>
    </source>
</evidence>
<dbReference type="Gene3D" id="3.40.1390.10">
    <property type="entry name" value="MurE/MurF, N-terminal domain"/>
    <property type="match status" value="1"/>
</dbReference>
<dbReference type="GO" id="GO:0005524">
    <property type="term" value="F:ATP binding"/>
    <property type="evidence" value="ECO:0007669"/>
    <property type="project" value="UniProtKB-KW"/>
</dbReference>
<feature type="domain" description="Mur ligase C-terminal" evidence="4">
    <location>
        <begin position="324"/>
        <end position="438"/>
    </location>
</feature>
<sequence length="459" mass="48276">MSAPLWTVADVARALGVAGSFPDTPIDFVTQDSRLVKPGSLFVALSGTPSGGFISAFASARDGWEFADKAEASGAVAMIVPHEIAGIRIPQIIVKDTLIDGLWGLARAARARFAGPVIGLTGSAGKTSTKEFLAAYPNAYASPSSFNNFWGVPLTLCNARPDASLWVVEMGMNQVGEIARLSELTQPTVALVVNVQPVHLEKLGSLEAIRREKVSIALGLPENGVLVLPAGIAAPEWKGKVVRFGEGTEVRELTHAPHGESWQIVTEIGRKQIAFSLTPGAPHRVYNALAALASIHAAHLDVVTLAIKLDRVGIMTGRGVEQAVGGITVIDDSFNGNPASVAAALQSLEARNMSGGRRIAVLGDMLELGGDAPTYHTGLAQYLKGIDGVYCVGPLMRHLYDELPAGKGLGWHDDPATLRPTDVAALLKAGDVVVVKGSKKMFWVNKFVPGLVAALQAKA</sequence>
<gene>
    <name evidence="6" type="ORF">AXW67_06220</name>
</gene>
<dbReference type="InterPro" id="IPR036565">
    <property type="entry name" value="Mur-like_cat_sf"/>
</dbReference>
<dbReference type="RefSeq" id="WP_063677972.1">
    <property type="nucleotide sequence ID" value="NZ_LSEF01000037.1"/>
</dbReference>
<proteinExistence type="predicted"/>
<dbReference type="InterPro" id="IPR036615">
    <property type="entry name" value="Mur_ligase_C_dom_sf"/>
</dbReference>
<dbReference type="InterPro" id="IPR035911">
    <property type="entry name" value="MurE/MurF_N"/>
</dbReference>
<keyword evidence="7" id="KW-1185">Reference proteome</keyword>
<dbReference type="Pfam" id="PF08245">
    <property type="entry name" value="Mur_ligase_M"/>
    <property type="match status" value="1"/>
</dbReference>
<dbReference type="Pfam" id="PF02875">
    <property type="entry name" value="Mur_ligase_C"/>
    <property type="match status" value="1"/>
</dbReference>
<evidence type="ECO:0000256" key="2">
    <source>
        <dbReference type="ARBA" id="ARBA00022741"/>
    </source>
</evidence>
<evidence type="ECO:0000313" key="6">
    <source>
        <dbReference type="EMBL" id="OAF18100.1"/>
    </source>
</evidence>